<dbReference type="InterPro" id="IPR000719">
    <property type="entry name" value="Prot_kinase_dom"/>
</dbReference>
<evidence type="ECO:0000313" key="11">
    <source>
        <dbReference type="Proteomes" id="UP001207588"/>
    </source>
</evidence>
<feature type="region of interest" description="Disordered" evidence="7">
    <location>
        <begin position="526"/>
        <end position="551"/>
    </location>
</feature>
<feature type="transmembrane region" description="Helical" evidence="8">
    <location>
        <begin position="405"/>
        <end position="424"/>
    </location>
</feature>
<reference evidence="10" key="1">
    <citation type="submission" date="2020-07" db="EMBL/GenBank/DDBJ databases">
        <authorList>
            <person name="Pettersson B.M.F."/>
            <person name="Behra P.R.K."/>
            <person name="Ramesh M."/>
            <person name="Das S."/>
            <person name="Dasgupta S."/>
            <person name="Kirsebom L.A."/>
        </authorList>
    </citation>
    <scope>NUCLEOTIDE SEQUENCE</scope>
    <source>
        <strain evidence="10">DSM 45439</strain>
    </source>
</reference>
<keyword evidence="8" id="KW-0472">Membrane</keyword>
<dbReference type="Proteomes" id="UP001207588">
    <property type="component" value="Unassembled WGS sequence"/>
</dbReference>
<dbReference type="Gene3D" id="1.10.510.10">
    <property type="entry name" value="Transferase(Phosphotransferase) domain 1"/>
    <property type="match status" value="1"/>
</dbReference>
<dbReference type="SMART" id="SM00220">
    <property type="entry name" value="S_TKc"/>
    <property type="match status" value="1"/>
</dbReference>
<feature type="compositionally biased region" description="Pro residues" evidence="7">
    <location>
        <begin position="529"/>
        <end position="541"/>
    </location>
</feature>
<keyword evidence="2 10" id="KW-0723">Serine/threonine-protein kinase</keyword>
<evidence type="ECO:0000256" key="4">
    <source>
        <dbReference type="ARBA" id="ARBA00022741"/>
    </source>
</evidence>
<dbReference type="EMBL" id="JACKTG010000033">
    <property type="protein sequence ID" value="MCV6990426.1"/>
    <property type="molecule type" value="Genomic_DNA"/>
</dbReference>
<evidence type="ECO:0000256" key="7">
    <source>
        <dbReference type="SAM" id="MobiDB-lite"/>
    </source>
</evidence>
<dbReference type="PROSITE" id="PS00108">
    <property type="entry name" value="PROTEIN_KINASE_ST"/>
    <property type="match status" value="1"/>
</dbReference>
<proteinExistence type="predicted"/>
<keyword evidence="5 10" id="KW-0418">Kinase</keyword>
<name>A0AAW5S6M3_MYCBC</name>
<dbReference type="GO" id="GO:0004674">
    <property type="term" value="F:protein serine/threonine kinase activity"/>
    <property type="evidence" value="ECO:0007669"/>
    <property type="project" value="UniProtKB-KW"/>
</dbReference>
<protein>
    <recommendedName>
        <fullName evidence="1">non-specific serine/threonine protein kinase</fullName>
        <ecNumber evidence="1">2.7.11.1</ecNumber>
    </recommendedName>
</protein>
<dbReference type="GO" id="GO:0005524">
    <property type="term" value="F:ATP binding"/>
    <property type="evidence" value="ECO:0007669"/>
    <property type="project" value="UniProtKB-KW"/>
</dbReference>
<evidence type="ECO:0000256" key="2">
    <source>
        <dbReference type="ARBA" id="ARBA00022527"/>
    </source>
</evidence>
<dbReference type="PROSITE" id="PS50011">
    <property type="entry name" value="PROTEIN_KINASE_DOM"/>
    <property type="match status" value="1"/>
</dbReference>
<evidence type="ECO:0000313" key="10">
    <source>
        <dbReference type="EMBL" id="MCV6990426.1"/>
    </source>
</evidence>
<reference evidence="10" key="2">
    <citation type="journal article" date="2022" name="BMC Genomics">
        <title>Comparative genome analysis of mycobacteria focusing on tRNA and non-coding RNA.</title>
        <authorList>
            <person name="Behra P.R.K."/>
            <person name="Pettersson B.M.F."/>
            <person name="Ramesh M."/>
            <person name="Das S."/>
            <person name="Dasgupta S."/>
            <person name="Kirsebom L.A."/>
        </authorList>
    </citation>
    <scope>NUCLEOTIDE SEQUENCE</scope>
    <source>
        <strain evidence="10">DSM 45439</strain>
    </source>
</reference>
<dbReference type="Pfam" id="PF00069">
    <property type="entry name" value="Pkinase"/>
    <property type="match status" value="1"/>
</dbReference>
<dbReference type="AlphaFoldDB" id="A0AAW5S6M3"/>
<keyword evidence="3" id="KW-0808">Transferase</keyword>
<dbReference type="PANTHER" id="PTHR43289:SF6">
    <property type="entry name" value="SERINE_THREONINE-PROTEIN KINASE NEKL-3"/>
    <property type="match status" value="1"/>
</dbReference>
<keyword evidence="4" id="KW-0547">Nucleotide-binding</keyword>
<gene>
    <name evidence="10" type="ORF">H7I91_14210</name>
</gene>
<accession>A0AAW5S6M3</accession>
<evidence type="ECO:0000256" key="1">
    <source>
        <dbReference type="ARBA" id="ARBA00012513"/>
    </source>
</evidence>
<evidence type="ECO:0000256" key="6">
    <source>
        <dbReference type="ARBA" id="ARBA00022840"/>
    </source>
</evidence>
<keyword evidence="8" id="KW-1133">Transmembrane helix</keyword>
<evidence type="ECO:0000256" key="8">
    <source>
        <dbReference type="SAM" id="Phobius"/>
    </source>
</evidence>
<comment type="caution">
    <text evidence="10">The sequence shown here is derived from an EMBL/GenBank/DDBJ whole genome shotgun (WGS) entry which is preliminary data.</text>
</comment>
<evidence type="ECO:0000256" key="3">
    <source>
        <dbReference type="ARBA" id="ARBA00022679"/>
    </source>
</evidence>
<dbReference type="InterPro" id="IPR011009">
    <property type="entry name" value="Kinase-like_dom_sf"/>
</dbReference>
<dbReference type="GO" id="GO:0080090">
    <property type="term" value="P:regulation of primary metabolic process"/>
    <property type="evidence" value="ECO:0007669"/>
    <property type="project" value="UniProtKB-ARBA"/>
</dbReference>
<feature type="domain" description="Protein kinase" evidence="9">
    <location>
        <begin position="38"/>
        <end position="306"/>
    </location>
</feature>
<keyword evidence="8" id="KW-0812">Transmembrane</keyword>
<keyword evidence="6" id="KW-0067">ATP-binding</keyword>
<evidence type="ECO:0000256" key="5">
    <source>
        <dbReference type="ARBA" id="ARBA00022777"/>
    </source>
</evidence>
<dbReference type="EC" id="2.7.11.1" evidence="1"/>
<dbReference type="SUPFAM" id="SSF56112">
    <property type="entry name" value="Protein kinase-like (PK-like)"/>
    <property type="match status" value="1"/>
</dbReference>
<dbReference type="CDD" id="cd14014">
    <property type="entry name" value="STKc_PknB_like"/>
    <property type="match status" value="1"/>
</dbReference>
<organism evidence="10 11">
    <name type="scientific">Mycobacterium bouchedurhonense</name>
    <dbReference type="NCBI Taxonomy" id="701041"/>
    <lineage>
        <taxon>Bacteria</taxon>
        <taxon>Bacillati</taxon>
        <taxon>Actinomycetota</taxon>
        <taxon>Actinomycetes</taxon>
        <taxon>Mycobacteriales</taxon>
        <taxon>Mycobacteriaceae</taxon>
        <taxon>Mycobacterium</taxon>
        <taxon>Mycobacterium avium complex (MAC)</taxon>
    </lineage>
</organism>
<dbReference type="PANTHER" id="PTHR43289">
    <property type="entry name" value="MITOGEN-ACTIVATED PROTEIN KINASE KINASE KINASE 20-RELATED"/>
    <property type="match status" value="1"/>
</dbReference>
<dbReference type="InterPro" id="IPR008271">
    <property type="entry name" value="Ser/Thr_kinase_AS"/>
</dbReference>
<sequence>MSATPSSAPTTARTPSLGFGRICETRCVGGDTDYIGEYRVVRRLGAGGMGEVFLVKHPRLPRQDALKLLDTTVSRNQEFRGRFMREADLLAPLRHANIITIYDRGDHDGQLWLTMEYVSGQDAARLLKTRSALPLDLAVQIIAGAGAALDYAYGEHRITHRDVKPANILVELGRDNHLEVVKLADFGIAKAVGESTSLTSTGVAIGTMAYISPEALEGRILDNRADIYSLACTAFELLTGAPPFAAGSIAALIAAHSTQAPPSITARRPGLPDYLDAVFARALAKDPDARFQSCLEFVEALREPSAAVAPRAAASAVVRETCPWVTAGPAYAADVPVDSQPWPASQQLGGRVLSATAPVGTMLWTGQGSSKVRPFPNTSRSRFHLRRPQAASPNTLKRRKRSLKIVAVVMLLALATFGVARTLIRNTYYVADYQGAVTIMQGPRDSILGIHLNRPFIQACLSANDGLSEIRYGQSPNQCRLMRIDDLQPDKRAQLQAMTGDGSLETATDELRYLVRAGLLPICNSASPPQTPTAELPPAPPQSGIDCRPTV</sequence>
<dbReference type="Gene3D" id="3.30.200.20">
    <property type="entry name" value="Phosphorylase Kinase, domain 1"/>
    <property type="match status" value="1"/>
</dbReference>
<evidence type="ECO:0000259" key="9">
    <source>
        <dbReference type="PROSITE" id="PS50011"/>
    </source>
</evidence>